<comment type="caution">
    <text evidence="2">The sequence shown here is derived from an EMBL/GenBank/DDBJ whole genome shotgun (WGS) entry which is preliminary data.</text>
</comment>
<dbReference type="Proteomes" id="UP000253099">
    <property type="component" value="Unassembled WGS sequence"/>
</dbReference>
<reference evidence="2 3" key="1">
    <citation type="submission" date="2018-06" db="EMBL/GenBank/DDBJ databases">
        <title>Genomic insight into two independent archaeal endosymbiosis events.</title>
        <authorList>
            <person name="Lind A.E."/>
            <person name="Lewis W.H."/>
            <person name="Spang A."/>
            <person name="Guy L."/>
            <person name="Embley M.T."/>
            <person name="Ettema T.J.G."/>
        </authorList>
    </citation>
    <scope>NUCLEOTIDE SEQUENCE [LARGE SCALE GENOMIC DNA]</scope>
    <source>
        <strain evidence="2">NOE</strain>
    </source>
</reference>
<evidence type="ECO:0000256" key="1">
    <source>
        <dbReference type="SAM" id="Phobius"/>
    </source>
</evidence>
<keyword evidence="3" id="KW-1185">Reference proteome</keyword>
<organism evidence="2 3">
    <name type="scientific">Candidatus Methanobinarius endosymbioticus</name>
    <dbReference type="NCBI Taxonomy" id="2006182"/>
    <lineage>
        <taxon>Archaea</taxon>
        <taxon>Methanobacteriati</taxon>
        <taxon>Methanobacteriota</taxon>
        <taxon>Methanomada group</taxon>
        <taxon>Methanobacteria</taxon>
        <taxon>Methanobacteriales</taxon>
        <taxon>Methanobacteriaceae</taxon>
        <taxon>Candidatus Methanobinarius</taxon>
    </lineage>
</organism>
<dbReference type="EMBL" id="NIZT01000008">
    <property type="protein sequence ID" value="RBQ24227.1"/>
    <property type="molecule type" value="Genomic_DNA"/>
</dbReference>
<protein>
    <submittedName>
        <fullName evidence="2">Uncharacterized protein</fullName>
    </submittedName>
</protein>
<evidence type="ECO:0000313" key="3">
    <source>
        <dbReference type="Proteomes" id="UP000253099"/>
    </source>
</evidence>
<proteinExistence type="predicted"/>
<keyword evidence="1" id="KW-1133">Transmembrane helix</keyword>
<feature type="transmembrane region" description="Helical" evidence="1">
    <location>
        <begin position="6"/>
        <end position="24"/>
    </location>
</feature>
<gene>
    <name evidence="2" type="ORF">ALNOE001_03420</name>
</gene>
<accession>A0A366MDW9</accession>
<keyword evidence="1" id="KW-0472">Membrane</keyword>
<keyword evidence="1" id="KW-0812">Transmembrane</keyword>
<dbReference type="AlphaFoldDB" id="A0A366MDW9"/>
<name>A0A366MDW9_9EURY</name>
<evidence type="ECO:0000313" key="2">
    <source>
        <dbReference type="EMBL" id="RBQ24227.1"/>
    </source>
</evidence>
<sequence length="50" mass="5706">MSLLIGGMIIIVLIAIYFYKNYLLDLGDEMNSTELSKFNQSIQNISSKFD</sequence>